<proteinExistence type="predicted"/>
<protein>
    <submittedName>
        <fullName evidence="2">Uncharacterized protein</fullName>
    </submittedName>
</protein>
<feature type="coiled-coil region" evidence="1">
    <location>
        <begin position="171"/>
        <end position="198"/>
    </location>
</feature>
<accession>A0AAJ2R532</accession>
<evidence type="ECO:0000256" key="1">
    <source>
        <dbReference type="SAM" id="Coils"/>
    </source>
</evidence>
<keyword evidence="1" id="KW-0175">Coiled coil</keyword>
<dbReference type="AlphaFoldDB" id="A0AAJ2R532"/>
<sequence length="497" mass="53960">MTATKIQPGDDTHLTLLMAPHALNFVTGPDRAALLAFGRDVFAAARASQCLAQIEEPALPVAPVLDDRWKARMLDGRAPERDEMGFGNHPELPFLDEGMMPRSFFAALGLELAHTSAEDQLDGDVLGAMSEAVNWSRWMPTAPKGDGWKLVSIFDTEDGPVAWWLRELPEAEDGTTTIRNLQAEVERLKARIARAGAAPAAVAGPAISEIDWDVLPENPGERGRFDRQLTQLYGGDPRVSISTALRLWAETPSSGFFGAQCAVFANEVAKMHIAAPALEAPAAPAPVQIQALHRARRALYAISKTYDDSELRTRALEADEEIDRMLTAAPEAPAAPSEGLESLLNEALAEMKHIAETEQVSLTPTFHNEVRRPHDKRKFHMGDARRAARNAVSALEKAFAVVIASNAAAPAAPAVDAKPLLAPEIELDAVVRDAEQIIRDAEHYRFIKRHRLILSGGTQTFGWPIAPFGDECDRYIAQELAAERAAQAAAKGDGGHE</sequence>
<dbReference type="Proteomes" id="UP001287445">
    <property type="component" value="Unassembled WGS sequence"/>
</dbReference>
<dbReference type="RefSeq" id="WP_319076743.1">
    <property type="nucleotide sequence ID" value="NZ_JAWWMZ010000016.1"/>
</dbReference>
<evidence type="ECO:0000313" key="3">
    <source>
        <dbReference type="Proteomes" id="UP001287445"/>
    </source>
</evidence>
<comment type="caution">
    <text evidence="2">The sequence shown here is derived from an EMBL/GenBank/DDBJ whole genome shotgun (WGS) entry which is preliminary data.</text>
</comment>
<dbReference type="EMBL" id="JAWWMZ010000016">
    <property type="protein sequence ID" value="MDX4957278.1"/>
    <property type="molecule type" value="Genomic_DNA"/>
</dbReference>
<organism evidence="2 3">
    <name type="scientific">Delftia acidovorans</name>
    <name type="common">Pseudomonas acidovorans</name>
    <name type="synonym">Comamonas acidovorans</name>
    <dbReference type="NCBI Taxonomy" id="80866"/>
    <lineage>
        <taxon>Bacteria</taxon>
        <taxon>Pseudomonadati</taxon>
        <taxon>Pseudomonadota</taxon>
        <taxon>Betaproteobacteria</taxon>
        <taxon>Burkholderiales</taxon>
        <taxon>Comamonadaceae</taxon>
        <taxon>Delftia</taxon>
    </lineage>
</organism>
<name>A0AAJ2R532_DELAC</name>
<gene>
    <name evidence="2" type="ORF">SGN30_27995</name>
</gene>
<evidence type="ECO:0000313" key="2">
    <source>
        <dbReference type="EMBL" id="MDX4957278.1"/>
    </source>
</evidence>
<reference evidence="2" key="1">
    <citation type="submission" date="2023-11" db="EMBL/GenBank/DDBJ databases">
        <title>Identification and selenium tolerance of Delftia acidovorans R3-25.</title>
        <authorList>
            <person name="Zhang S."/>
            <person name="Liu Y."/>
            <person name="Guo Y."/>
        </authorList>
    </citation>
    <scope>NUCLEOTIDE SEQUENCE</scope>
    <source>
        <strain evidence="2">R3-25</strain>
    </source>
</reference>